<dbReference type="EMBL" id="ABJB010386362">
    <property type="status" value="NOT_ANNOTATED_CDS"/>
    <property type="molecule type" value="Genomic_DNA"/>
</dbReference>
<protein>
    <submittedName>
        <fullName evidence="1 2">Reverse transcriptase, putative</fullName>
    </submittedName>
</protein>
<evidence type="ECO:0000313" key="1">
    <source>
        <dbReference type="EMBL" id="EEC01425.1"/>
    </source>
</evidence>
<feature type="non-terminal residue" evidence="1">
    <location>
        <position position="145"/>
    </location>
</feature>
<dbReference type="EMBL" id="ABJB010522992">
    <property type="status" value="NOT_ANNOTATED_CDS"/>
    <property type="molecule type" value="Genomic_DNA"/>
</dbReference>
<evidence type="ECO:0000313" key="3">
    <source>
        <dbReference type="Proteomes" id="UP000001555"/>
    </source>
</evidence>
<dbReference type="VEuPathDB" id="VectorBase:ISCI001737"/>
<dbReference type="Proteomes" id="UP000001555">
    <property type="component" value="Unassembled WGS sequence"/>
</dbReference>
<dbReference type="EMBL" id="ABJB010267951">
    <property type="status" value="NOT_ANNOTATED_CDS"/>
    <property type="molecule type" value="Genomic_DNA"/>
</dbReference>
<sequence length="145" mass="16311">PLAIALWGFRAEEIARHLVLGPPSLFERNCLLSDFKHEFGPNRSRETAFAIVGHHVSNELDNRTPADIIQLDFCSAFDSLDYSILPQKIVLPGIRGPLLLWPSRFLIGRFHLVLYHGRVTEEFVVTSGVPQGSIMYANEIPSSRD</sequence>
<keyword evidence="1" id="KW-0808">Transferase</keyword>
<feature type="non-terminal residue" evidence="1">
    <location>
        <position position="1"/>
    </location>
</feature>
<dbReference type="EMBL" id="ABJB010175387">
    <property type="status" value="NOT_ANNOTATED_CDS"/>
    <property type="molecule type" value="Genomic_DNA"/>
</dbReference>
<reference evidence="1 3" key="1">
    <citation type="submission" date="2008-03" db="EMBL/GenBank/DDBJ databases">
        <title>Annotation of Ixodes scapularis.</title>
        <authorList>
            <consortium name="Ixodes scapularis Genome Project Consortium"/>
            <person name="Caler E."/>
            <person name="Hannick L.I."/>
            <person name="Bidwell S."/>
            <person name="Joardar V."/>
            <person name="Thiagarajan M."/>
            <person name="Amedeo P."/>
            <person name="Galinsky K.J."/>
            <person name="Schobel S."/>
            <person name="Inman J."/>
            <person name="Hostetler J."/>
            <person name="Miller J."/>
            <person name="Hammond M."/>
            <person name="Megy K."/>
            <person name="Lawson D."/>
            <person name="Kodira C."/>
            <person name="Sutton G."/>
            <person name="Meyer J."/>
            <person name="Hill C.A."/>
            <person name="Birren B."/>
            <person name="Nene V."/>
            <person name="Collins F."/>
            <person name="Alarcon-Chaidez F."/>
            <person name="Wikel S."/>
            <person name="Strausberg R."/>
        </authorList>
    </citation>
    <scope>NUCLEOTIDE SEQUENCE [LARGE SCALE GENOMIC DNA]</scope>
    <source>
        <strain evidence="3">Wikel</strain>
        <strain evidence="1">Wikel colony</strain>
    </source>
</reference>
<accession>B7P4A3</accession>
<name>B7P4A3_IXOSC</name>
<dbReference type="VEuPathDB" id="VectorBase:ISCW001737"/>
<dbReference type="HOGENOM" id="CLU_1791672_0_0_1"/>
<keyword evidence="3" id="KW-1185">Reference proteome</keyword>
<dbReference type="EMBL" id="ABJB010475278">
    <property type="status" value="NOT_ANNOTATED_CDS"/>
    <property type="molecule type" value="Genomic_DNA"/>
</dbReference>
<keyword evidence="1" id="KW-0695">RNA-directed DNA polymerase</keyword>
<keyword evidence="1" id="KW-0548">Nucleotidyltransferase</keyword>
<organism>
    <name type="scientific">Ixodes scapularis</name>
    <name type="common">Black-legged tick</name>
    <name type="synonym">Deer tick</name>
    <dbReference type="NCBI Taxonomy" id="6945"/>
    <lineage>
        <taxon>Eukaryota</taxon>
        <taxon>Metazoa</taxon>
        <taxon>Ecdysozoa</taxon>
        <taxon>Arthropoda</taxon>
        <taxon>Chelicerata</taxon>
        <taxon>Arachnida</taxon>
        <taxon>Acari</taxon>
        <taxon>Parasitiformes</taxon>
        <taxon>Ixodida</taxon>
        <taxon>Ixodoidea</taxon>
        <taxon>Ixodidae</taxon>
        <taxon>Ixodinae</taxon>
        <taxon>Ixodes</taxon>
    </lineage>
</organism>
<dbReference type="EnsemblMetazoa" id="ISCW001737-RA">
    <property type="protein sequence ID" value="ISCW001737-PA"/>
    <property type="gene ID" value="ISCW001737"/>
</dbReference>
<gene>
    <name evidence="1" type="ORF">IscW_ISCW001737</name>
</gene>
<dbReference type="PaxDb" id="6945-B7P4A3"/>
<proteinExistence type="predicted"/>
<dbReference type="GO" id="GO:0003964">
    <property type="term" value="F:RNA-directed DNA polymerase activity"/>
    <property type="evidence" value="ECO:0007669"/>
    <property type="project" value="UniProtKB-KW"/>
</dbReference>
<dbReference type="EMBL" id="DS634467">
    <property type="protein sequence ID" value="EEC01425.1"/>
    <property type="molecule type" value="Genomic_DNA"/>
</dbReference>
<dbReference type="STRING" id="6945.B7P4A3"/>
<dbReference type="OrthoDB" id="6515679at2759"/>
<dbReference type="AlphaFoldDB" id="B7P4A3"/>
<evidence type="ECO:0000313" key="2">
    <source>
        <dbReference type="EnsemblMetazoa" id="ISCW001737-PA"/>
    </source>
</evidence>
<reference evidence="2" key="2">
    <citation type="submission" date="2020-05" db="UniProtKB">
        <authorList>
            <consortium name="EnsemblMetazoa"/>
        </authorList>
    </citation>
    <scope>IDENTIFICATION</scope>
    <source>
        <strain evidence="2">wikel</strain>
    </source>
</reference>
<dbReference type="VEuPathDB" id="VectorBase:ISCP_007313"/>